<keyword evidence="6" id="KW-1185">Reference proteome</keyword>
<organism evidence="5 6">
    <name type="scientific">Microcella humidisoli</name>
    <dbReference type="NCBI Taxonomy" id="2963406"/>
    <lineage>
        <taxon>Bacteria</taxon>
        <taxon>Bacillati</taxon>
        <taxon>Actinomycetota</taxon>
        <taxon>Actinomycetes</taxon>
        <taxon>Micrococcales</taxon>
        <taxon>Microbacteriaceae</taxon>
        <taxon>Microcella</taxon>
    </lineage>
</organism>
<accession>A0ABY5FXL8</accession>
<dbReference type="PANTHER" id="PTHR46401">
    <property type="entry name" value="GLYCOSYLTRANSFERASE WBBK-RELATED"/>
    <property type="match status" value="1"/>
</dbReference>
<feature type="domain" description="Glycosyltransferase subfamily 4-like N-terminal" evidence="4">
    <location>
        <begin position="16"/>
        <end position="183"/>
    </location>
</feature>
<dbReference type="EMBL" id="CP101497">
    <property type="protein sequence ID" value="UTT63029.1"/>
    <property type="molecule type" value="Genomic_DNA"/>
</dbReference>
<gene>
    <name evidence="5" type="ORF">NNL39_02660</name>
</gene>
<dbReference type="Gene3D" id="3.40.50.2000">
    <property type="entry name" value="Glycogen Phosphorylase B"/>
    <property type="match status" value="2"/>
</dbReference>
<dbReference type="CDD" id="cd03809">
    <property type="entry name" value="GT4_MtfB-like"/>
    <property type="match status" value="1"/>
</dbReference>
<protein>
    <submittedName>
        <fullName evidence="5">Glycosyltransferase family 4 protein</fullName>
    </submittedName>
</protein>
<keyword evidence="1" id="KW-0328">Glycosyltransferase</keyword>
<dbReference type="SUPFAM" id="SSF53756">
    <property type="entry name" value="UDP-Glycosyltransferase/glycogen phosphorylase"/>
    <property type="match status" value="1"/>
</dbReference>
<dbReference type="Pfam" id="PF13439">
    <property type="entry name" value="Glyco_transf_4"/>
    <property type="match status" value="1"/>
</dbReference>
<dbReference type="RefSeq" id="WP_255160162.1">
    <property type="nucleotide sequence ID" value="NZ_CP101497.1"/>
</dbReference>
<proteinExistence type="predicted"/>
<dbReference type="InterPro" id="IPR028098">
    <property type="entry name" value="Glyco_trans_4-like_N"/>
</dbReference>
<evidence type="ECO:0000259" key="4">
    <source>
        <dbReference type="Pfam" id="PF13439"/>
    </source>
</evidence>
<sequence length="379" mass="40687">MTTLRVILDQLAAPVPGGIGRYTRELTRALIATQPRGCSVTGWVPASPESVYREIEASLPGLAELEKSVFDRRQIAAAWQHGFTRLGARSTTHAPSLLAPLFRHDRVNNPGDQIVVTIHDAVPWTHPETLTPRGVSWHRAMAARAERYADAVVVPTHAVAEALLDVLDLGDRVRIIAGAVSTDLVVPADAAQLRRDLELPERYVVAVGTVEPRKGLDDLVRALALLDRDDLPLVHVGPQGWGDLDLGVLADEAGLGRDRVRALGFLDDAQVAAVMHGAAVFVMPSRAEGFGLPLLEAMSLGAPTIHTDVPALVEVAGSAGLAVELDPVEGLPERLAEAIRSVVDDEALAETLRVAGHDRVGAFSWRDSAEKTWQLHADL</sequence>
<evidence type="ECO:0000256" key="1">
    <source>
        <dbReference type="ARBA" id="ARBA00022676"/>
    </source>
</evidence>
<dbReference type="PANTHER" id="PTHR46401:SF2">
    <property type="entry name" value="GLYCOSYLTRANSFERASE WBBK-RELATED"/>
    <property type="match status" value="1"/>
</dbReference>
<evidence type="ECO:0000259" key="3">
    <source>
        <dbReference type="Pfam" id="PF00534"/>
    </source>
</evidence>
<dbReference type="InterPro" id="IPR001296">
    <property type="entry name" value="Glyco_trans_1"/>
</dbReference>
<feature type="domain" description="Glycosyl transferase family 1" evidence="3">
    <location>
        <begin position="200"/>
        <end position="353"/>
    </location>
</feature>
<evidence type="ECO:0000313" key="5">
    <source>
        <dbReference type="EMBL" id="UTT63029.1"/>
    </source>
</evidence>
<dbReference type="Proteomes" id="UP001060039">
    <property type="component" value="Chromosome"/>
</dbReference>
<evidence type="ECO:0000313" key="6">
    <source>
        <dbReference type="Proteomes" id="UP001060039"/>
    </source>
</evidence>
<dbReference type="Pfam" id="PF00534">
    <property type="entry name" value="Glycos_transf_1"/>
    <property type="match status" value="1"/>
</dbReference>
<evidence type="ECO:0000256" key="2">
    <source>
        <dbReference type="ARBA" id="ARBA00022679"/>
    </source>
</evidence>
<keyword evidence="2" id="KW-0808">Transferase</keyword>
<reference evidence="5" key="1">
    <citation type="submission" date="2022-07" db="EMBL/GenBank/DDBJ databases">
        <title>Taxonomic analysis of Microcella humidisoli nov. sp., isolated from riverside soil.</title>
        <authorList>
            <person name="Molina K.M."/>
            <person name="Kim S.B."/>
        </authorList>
    </citation>
    <scope>NUCLEOTIDE SEQUENCE</scope>
    <source>
        <strain evidence="5">MMS21-STM10</strain>
    </source>
</reference>
<name>A0ABY5FXL8_9MICO</name>